<sequence>MKKILFSTLFILACSLGAATAQLQKGSVLVGGSIGNISFGLGDASVFSMGITPRAGYFIQDNLAIGAKVDAGFVTQKGGNTTYNYGVNGFGRYYFGPKEFDTLLKQGRWFAEAGAGFSGIKGADPGFNLNFGPGYAYFLNEHVAVEALALYNGQFGSGSVHGLSLNVGFQIYLPLSKIKKMK</sequence>
<proteinExistence type="predicted"/>
<feature type="signal peptide" evidence="2">
    <location>
        <begin position="1"/>
        <end position="18"/>
    </location>
</feature>
<evidence type="ECO:0000256" key="1">
    <source>
        <dbReference type="ARBA" id="ARBA00022729"/>
    </source>
</evidence>
<evidence type="ECO:0000313" key="7">
    <source>
        <dbReference type="Proteomes" id="UP000279860"/>
    </source>
</evidence>
<gene>
    <name evidence="4" type="ORF">EII40_04590</name>
    <name evidence="5" type="ORF">EII41_04875</name>
</gene>
<dbReference type="Pfam" id="PF13505">
    <property type="entry name" value="OMP_b-brl"/>
    <property type="match status" value="1"/>
</dbReference>
<dbReference type="InterPro" id="IPR011250">
    <property type="entry name" value="OMP/PagP_B-barrel"/>
</dbReference>
<dbReference type="EMBL" id="RQYS01000015">
    <property type="protein sequence ID" value="RRD62199.1"/>
    <property type="molecule type" value="Genomic_DNA"/>
</dbReference>
<evidence type="ECO:0000313" key="6">
    <source>
        <dbReference type="Proteomes" id="UP000278609"/>
    </source>
</evidence>
<protein>
    <submittedName>
        <fullName evidence="5">Porin family protein</fullName>
    </submittedName>
</protein>
<evidence type="ECO:0000259" key="3">
    <source>
        <dbReference type="Pfam" id="PF13505"/>
    </source>
</evidence>
<dbReference type="Proteomes" id="UP000278609">
    <property type="component" value="Unassembled WGS sequence"/>
</dbReference>
<dbReference type="EMBL" id="RQYN01000012">
    <property type="protein sequence ID" value="RRD76666.1"/>
    <property type="molecule type" value="Genomic_DNA"/>
</dbReference>
<accession>A0A3P1Z3G4</accession>
<dbReference type="OrthoDB" id="945117at2"/>
<reference evidence="6 7" key="1">
    <citation type="submission" date="2018-11" db="EMBL/GenBank/DDBJ databases">
        <title>Genomes From Bacteria Associated with the Canine Oral Cavity: a Test Case for Automated Genome-Based Taxonomic Assignment.</title>
        <authorList>
            <person name="Coil D.A."/>
            <person name="Jospin G."/>
            <person name="Darling A.E."/>
            <person name="Wallis C."/>
            <person name="Davis I.J."/>
            <person name="Harris S."/>
            <person name="Eisen J.A."/>
            <person name="Holcombe L.J."/>
            <person name="O'Flynn C."/>
        </authorList>
    </citation>
    <scope>NUCLEOTIDE SEQUENCE [LARGE SCALE GENOMIC DNA]</scope>
    <source>
        <strain evidence="5 7">OH1426_COT-023</strain>
        <strain evidence="4 6">OH2617_COT-023</strain>
    </source>
</reference>
<evidence type="ECO:0000256" key="2">
    <source>
        <dbReference type="SAM" id="SignalP"/>
    </source>
</evidence>
<evidence type="ECO:0000313" key="4">
    <source>
        <dbReference type="EMBL" id="RRD62199.1"/>
    </source>
</evidence>
<name>A0A3P1Z3G4_TANFO</name>
<dbReference type="Gene3D" id="2.40.160.20">
    <property type="match status" value="1"/>
</dbReference>
<dbReference type="RefSeq" id="WP_124751100.1">
    <property type="nucleotide sequence ID" value="NZ_RQYN01000012.1"/>
</dbReference>
<dbReference type="SUPFAM" id="SSF56925">
    <property type="entry name" value="OMPA-like"/>
    <property type="match status" value="1"/>
</dbReference>
<organism evidence="5 7">
    <name type="scientific">Tannerella forsythia</name>
    <name type="common">Bacteroides forsythus</name>
    <dbReference type="NCBI Taxonomy" id="28112"/>
    <lineage>
        <taxon>Bacteria</taxon>
        <taxon>Pseudomonadati</taxon>
        <taxon>Bacteroidota</taxon>
        <taxon>Bacteroidia</taxon>
        <taxon>Bacteroidales</taxon>
        <taxon>Tannerellaceae</taxon>
        <taxon>Tannerella</taxon>
    </lineage>
</organism>
<dbReference type="Proteomes" id="UP000279860">
    <property type="component" value="Unassembled WGS sequence"/>
</dbReference>
<keyword evidence="1 2" id="KW-0732">Signal</keyword>
<comment type="caution">
    <text evidence="5">The sequence shown here is derived from an EMBL/GenBank/DDBJ whole genome shotgun (WGS) entry which is preliminary data.</text>
</comment>
<feature type="chain" id="PRO_5036087651" evidence="2">
    <location>
        <begin position="19"/>
        <end position="182"/>
    </location>
</feature>
<dbReference type="AlphaFoldDB" id="A0A3P1Z3G4"/>
<evidence type="ECO:0000313" key="5">
    <source>
        <dbReference type="EMBL" id="RRD76666.1"/>
    </source>
</evidence>
<dbReference type="InterPro" id="IPR027385">
    <property type="entry name" value="Beta-barrel_OMP"/>
</dbReference>
<feature type="domain" description="Outer membrane protein beta-barrel" evidence="3">
    <location>
        <begin position="7"/>
        <end position="169"/>
    </location>
</feature>